<sequence>MLPQRVPRKYHYPEVHVNADIHGILQELPLNNLVAPAPPEPPIYPYNPNLLSLYAWVGGVCFALYLLLQNVYLIGWALALSAISFLLIKVRFRFALDKYHAARAYAAAYEMRVAEYQRQLKELFPQTPCGTTG</sequence>
<keyword evidence="1" id="KW-0812">Transmembrane</keyword>
<keyword evidence="3" id="KW-1185">Reference proteome</keyword>
<organism evidence="2 3">
    <name type="scientific">Hymenobacter volaticus</name>
    <dbReference type="NCBI Taxonomy" id="2932254"/>
    <lineage>
        <taxon>Bacteria</taxon>
        <taxon>Pseudomonadati</taxon>
        <taxon>Bacteroidota</taxon>
        <taxon>Cytophagia</taxon>
        <taxon>Cytophagales</taxon>
        <taxon>Hymenobacteraceae</taxon>
        <taxon>Hymenobacter</taxon>
    </lineage>
</organism>
<evidence type="ECO:0000313" key="3">
    <source>
        <dbReference type="Proteomes" id="UP000830401"/>
    </source>
</evidence>
<accession>A0ABY4G3K0</accession>
<dbReference type="EMBL" id="CP095061">
    <property type="protein sequence ID" value="UOQ65124.1"/>
    <property type="molecule type" value="Genomic_DNA"/>
</dbReference>
<protein>
    <recommendedName>
        <fullName evidence="4">DUF4133 domain-containing protein</fullName>
    </recommendedName>
</protein>
<reference evidence="2" key="1">
    <citation type="submission" date="2022-04" db="EMBL/GenBank/DDBJ databases">
        <title>Hymenobacter sp. isolated from the air.</title>
        <authorList>
            <person name="Won M."/>
            <person name="Lee C.-M."/>
            <person name="Woen H.-Y."/>
            <person name="Kwon S.-W."/>
        </authorList>
    </citation>
    <scope>NUCLEOTIDE SEQUENCE</scope>
    <source>
        <strain evidence="2">5420S-77</strain>
    </source>
</reference>
<evidence type="ECO:0000256" key="1">
    <source>
        <dbReference type="SAM" id="Phobius"/>
    </source>
</evidence>
<feature type="transmembrane region" description="Helical" evidence="1">
    <location>
        <begin position="74"/>
        <end position="92"/>
    </location>
</feature>
<feature type="transmembrane region" description="Helical" evidence="1">
    <location>
        <begin position="50"/>
        <end position="68"/>
    </location>
</feature>
<name>A0ABY4G3K0_9BACT</name>
<proteinExistence type="predicted"/>
<dbReference type="Proteomes" id="UP000830401">
    <property type="component" value="Chromosome"/>
</dbReference>
<keyword evidence="1" id="KW-1133">Transmembrane helix</keyword>
<evidence type="ECO:0000313" key="2">
    <source>
        <dbReference type="EMBL" id="UOQ65124.1"/>
    </source>
</evidence>
<gene>
    <name evidence="2" type="ORF">MUN86_16380</name>
</gene>
<dbReference type="RefSeq" id="WP_245119133.1">
    <property type="nucleotide sequence ID" value="NZ_CP095061.1"/>
</dbReference>
<keyword evidence="1" id="KW-0472">Membrane</keyword>
<evidence type="ECO:0008006" key="4">
    <source>
        <dbReference type="Google" id="ProtNLM"/>
    </source>
</evidence>